<evidence type="ECO:0000256" key="1">
    <source>
        <dbReference type="PROSITE-ProRule" id="PRU00175"/>
    </source>
</evidence>
<proteinExistence type="predicted"/>
<evidence type="ECO:0000313" key="5">
    <source>
        <dbReference type="EMBL" id="RUS28201.1"/>
    </source>
</evidence>
<feature type="domain" description="RING-type" evidence="4">
    <location>
        <begin position="4"/>
        <end position="49"/>
    </location>
</feature>
<dbReference type="EMBL" id="RBNJ01007003">
    <property type="protein sequence ID" value="RUS28201.1"/>
    <property type="molecule type" value="Genomic_DNA"/>
</dbReference>
<dbReference type="PANTHER" id="PTHR16047:SF7">
    <property type="entry name" value="E3 UBIQUITIN-PROTEIN LIGASE RFWD3"/>
    <property type="match status" value="1"/>
</dbReference>
<dbReference type="Pfam" id="PF13639">
    <property type="entry name" value="zf-RING_2"/>
    <property type="match status" value="1"/>
</dbReference>
<feature type="coiled-coil region" evidence="2">
    <location>
        <begin position="142"/>
        <end position="190"/>
    </location>
</feature>
<dbReference type="GO" id="GO:0008270">
    <property type="term" value="F:zinc ion binding"/>
    <property type="evidence" value="ECO:0007669"/>
    <property type="project" value="UniProtKB-KW"/>
</dbReference>
<keyword evidence="6" id="KW-1185">Reference proteome</keyword>
<evidence type="ECO:0000256" key="3">
    <source>
        <dbReference type="SAM" id="MobiDB-lite"/>
    </source>
</evidence>
<dbReference type="PROSITE" id="PS50089">
    <property type="entry name" value="ZF_RING_2"/>
    <property type="match status" value="1"/>
</dbReference>
<feature type="compositionally biased region" description="Basic and acidic residues" evidence="3">
    <location>
        <begin position="293"/>
        <end position="303"/>
    </location>
</feature>
<evidence type="ECO:0000256" key="2">
    <source>
        <dbReference type="SAM" id="Coils"/>
    </source>
</evidence>
<keyword evidence="2" id="KW-0175">Coiled coil</keyword>
<name>A0A433QF26_9FUNG</name>
<dbReference type="GO" id="GO:0005634">
    <property type="term" value="C:nucleus"/>
    <property type="evidence" value="ECO:0007669"/>
    <property type="project" value="InterPro"/>
</dbReference>
<dbReference type="GO" id="GO:0016567">
    <property type="term" value="P:protein ubiquitination"/>
    <property type="evidence" value="ECO:0007669"/>
    <property type="project" value="InterPro"/>
</dbReference>
<evidence type="ECO:0000313" key="6">
    <source>
        <dbReference type="Proteomes" id="UP000274822"/>
    </source>
</evidence>
<dbReference type="PANTHER" id="PTHR16047">
    <property type="entry name" value="RFWD3 PROTEIN"/>
    <property type="match status" value="1"/>
</dbReference>
<dbReference type="InterPro" id="IPR001841">
    <property type="entry name" value="Znf_RING"/>
</dbReference>
<dbReference type="Gene3D" id="3.30.40.10">
    <property type="entry name" value="Zinc/RING finger domain, C3HC4 (zinc finger)"/>
    <property type="match status" value="1"/>
</dbReference>
<reference evidence="5 6" key="1">
    <citation type="journal article" date="2018" name="New Phytol.">
        <title>Phylogenomics of Endogonaceae and evolution of mycorrhizas within Mucoromycota.</title>
        <authorList>
            <person name="Chang Y."/>
            <person name="Desiro A."/>
            <person name="Na H."/>
            <person name="Sandor L."/>
            <person name="Lipzen A."/>
            <person name="Clum A."/>
            <person name="Barry K."/>
            <person name="Grigoriev I.V."/>
            <person name="Martin F.M."/>
            <person name="Stajich J.E."/>
            <person name="Smith M.E."/>
            <person name="Bonito G."/>
            <person name="Spatafora J.W."/>
        </authorList>
    </citation>
    <scope>NUCLEOTIDE SEQUENCE [LARGE SCALE GENOMIC DNA]</scope>
    <source>
        <strain evidence="5 6">AD002</strain>
    </source>
</reference>
<dbReference type="Proteomes" id="UP000274822">
    <property type="component" value="Unassembled WGS sequence"/>
</dbReference>
<feature type="region of interest" description="Disordered" evidence="3">
    <location>
        <begin position="293"/>
        <end position="393"/>
    </location>
</feature>
<organism evidence="5 6">
    <name type="scientific">Jimgerdemannia flammicorona</name>
    <dbReference type="NCBI Taxonomy" id="994334"/>
    <lineage>
        <taxon>Eukaryota</taxon>
        <taxon>Fungi</taxon>
        <taxon>Fungi incertae sedis</taxon>
        <taxon>Mucoromycota</taxon>
        <taxon>Mucoromycotina</taxon>
        <taxon>Endogonomycetes</taxon>
        <taxon>Endogonales</taxon>
        <taxon>Endogonaceae</taxon>
        <taxon>Jimgerdemannia</taxon>
    </lineage>
</organism>
<accession>A0A433QF26</accession>
<dbReference type="SMART" id="SM00184">
    <property type="entry name" value="RING"/>
    <property type="match status" value="1"/>
</dbReference>
<gene>
    <name evidence="5" type="ORF">BC938DRAFT_482174</name>
</gene>
<protein>
    <recommendedName>
        <fullName evidence="4">RING-type domain-containing protein</fullName>
    </recommendedName>
</protein>
<dbReference type="GO" id="GO:0004842">
    <property type="term" value="F:ubiquitin-protein transferase activity"/>
    <property type="evidence" value="ECO:0007669"/>
    <property type="project" value="InterPro"/>
</dbReference>
<dbReference type="GO" id="GO:0036297">
    <property type="term" value="P:interstrand cross-link repair"/>
    <property type="evidence" value="ECO:0007669"/>
    <property type="project" value="InterPro"/>
</dbReference>
<feature type="region of interest" description="Disordered" evidence="3">
    <location>
        <begin position="238"/>
        <end position="257"/>
    </location>
</feature>
<feature type="compositionally biased region" description="Basic and acidic residues" evidence="3">
    <location>
        <begin position="379"/>
        <end position="389"/>
    </location>
</feature>
<sequence length="455" mass="50853">MADCVVCLDPLISEVEGISCAPCGHLFHYQCILQWLELGPGKSKCPICKQPASPRKIRRIFLDIEAIQAAKPRTPDHATAGSSKETRNGKAPAVLSSALDVEQLQLRLLSAAVEDCKVETITQLENLVTDLNSTIRKNESTIKKSNERISDIEATVVKLTQQLELQRTELEQLQRKYQAVKKRYAVQKGLTSVAELDTLNKSAEAKHFFNTLKALPHDGLAEVLTSMEMRMTTMQRDNDVHLRKYNEERKRRQDVEARNATVEKRYIKLDKQRKQLEQKLELADQRIQEIGMRLERASNEKPSVKRQRLGGNDEEDEEKSVKQLVDQDAEDENRDPDTDWDSPSPTPVGTSSHSYRKVNGDLGTSPPHVHQFPARPRWHGQDGKGHDATAEAEAGPTHVRAADHVETSTDCAEAADEVEGEQGGAEADEVEWVRSAYWVKVGGLGDSGVMREIGG</sequence>
<keyword evidence="1" id="KW-0862">Zinc</keyword>
<dbReference type="SUPFAM" id="SSF57850">
    <property type="entry name" value="RING/U-box"/>
    <property type="match status" value="1"/>
</dbReference>
<dbReference type="InterPro" id="IPR037381">
    <property type="entry name" value="RFWD3"/>
</dbReference>
<dbReference type="InterPro" id="IPR013083">
    <property type="entry name" value="Znf_RING/FYVE/PHD"/>
</dbReference>
<comment type="caution">
    <text evidence="5">The sequence shown here is derived from an EMBL/GenBank/DDBJ whole genome shotgun (WGS) entry which is preliminary data.</text>
</comment>
<evidence type="ECO:0000259" key="4">
    <source>
        <dbReference type="PROSITE" id="PS50089"/>
    </source>
</evidence>
<keyword evidence="1" id="KW-0479">Metal-binding</keyword>
<keyword evidence="1" id="KW-0863">Zinc-finger</keyword>
<dbReference type="AlphaFoldDB" id="A0A433QF26"/>
<feature type="compositionally biased region" description="Acidic residues" evidence="3">
    <location>
        <begin position="327"/>
        <end position="340"/>
    </location>
</feature>